<accession>A0A655DEP0</accession>
<sequence length="148" mass="15381">MVRSSVTIKRRFGSARASLAASVSTPLMVAFDSQIWALSSSCSCRYTIPRTYAKSATSSGISAGPIAAVSTSAPNRSDDLLCPITSTRSSQSRATRPCPRWAAAWAASAQIDAVTAGMTIACGGRSSAAVDNTSGHRCVTYIRNARAS</sequence>
<protein>
    <submittedName>
        <fullName evidence="1">Uncharacterized protein</fullName>
    </submittedName>
</protein>
<reference evidence="1 2" key="1">
    <citation type="submission" date="2015-03" db="EMBL/GenBank/DDBJ databases">
        <authorList>
            <consortium name="Pathogen Informatics"/>
        </authorList>
    </citation>
    <scope>NUCLEOTIDE SEQUENCE [LARGE SCALE GENOMIC DNA]</scope>
    <source>
        <strain evidence="1 2">D00501624</strain>
    </source>
</reference>
<dbReference type="Proteomes" id="UP000039217">
    <property type="component" value="Unassembled WGS sequence"/>
</dbReference>
<evidence type="ECO:0000313" key="1">
    <source>
        <dbReference type="EMBL" id="CNU61015.1"/>
    </source>
</evidence>
<name>A0A655DEP0_MYCTX</name>
<evidence type="ECO:0000313" key="2">
    <source>
        <dbReference type="Proteomes" id="UP000039217"/>
    </source>
</evidence>
<gene>
    <name evidence="1" type="ORF">ERS007661_00931</name>
</gene>
<dbReference type="EMBL" id="CQQC01000216">
    <property type="protein sequence ID" value="CNU61015.1"/>
    <property type="molecule type" value="Genomic_DNA"/>
</dbReference>
<proteinExistence type="predicted"/>
<dbReference type="AlphaFoldDB" id="A0A655DEP0"/>
<organism evidence="1 2">
    <name type="scientific">Mycobacterium tuberculosis</name>
    <dbReference type="NCBI Taxonomy" id="1773"/>
    <lineage>
        <taxon>Bacteria</taxon>
        <taxon>Bacillati</taxon>
        <taxon>Actinomycetota</taxon>
        <taxon>Actinomycetes</taxon>
        <taxon>Mycobacteriales</taxon>
        <taxon>Mycobacteriaceae</taxon>
        <taxon>Mycobacterium</taxon>
        <taxon>Mycobacterium tuberculosis complex</taxon>
    </lineage>
</organism>